<dbReference type="PANTHER" id="PTHR24421:SF10">
    <property type="entry name" value="NITRATE_NITRITE SENSOR PROTEIN NARQ"/>
    <property type="match status" value="1"/>
</dbReference>
<keyword evidence="6" id="KW-0812">Transmembrane</keyword>
<geneLocation type="plasmid" evidence="7">
    <name>pZYJ01</name>
</geneLocation>
<reference evidence="7" key="1">
    <citation type="journal article" date="2020" name="Int. J. Syst. Evol. Microbiol.">
        <title>Notification of changes in taxonomic opinion previously published outside the IJSEM.</title>
        <authorList>
            <person name="Oren A."/>
            <person name="Garrity G."/>
        </authorList>
    </citation>
    <scope>NUCLEOTIDE SEQUENCE</scope>
    <source>
        <strain evidence="7">TCYB15</strain>
    </source>
</reference>
<dbReference type="AlphaFoldDB" id="A0AAU8C6W2"/>
<reference evidence="7" key="2">
    <citation type="submission" date="2024-06" db="EMBL/GenBank/DDBJ databases">
        <authorList>
            <person name="Deng Y."/>
        </authorList>
    </citation>
    <scope>NUCLEOTIDE SEQUENCE</scope>
    <source>
        <strain evidence="7">TCYB15</strain>
        <plasmid evidence="7">pZYJ01</plasmid>
    </source>
</reference>
<gene>
    <name evidence="7" type="ORF">ABM428_15585</name>
</gene>
<dbReference type="KEGG" id="suly:ABM428_15585"/>
<dbReference type="EMBL" id="CP159194">
    <property type="protein sequence ID" value="XCF11789.1"/>
    <property type="molecule type" value="Genomic_DNA"/>
</dbReference>
<dbReference type="SUPFAM" id="SSF55874">
    <property type="entry name" value="ATPase domain of HSP90 chaperone/DNA topoisomerase II/histidine kinase"/>
    <property type="match status" value="1"/>
</dbReference>
<dbReference type="GO" id="GO:0000160">
    <property type="term" value="P:phosphorelay signal transduction system"/>
    <property type="evidence" value="ECO:0007669"/>
    <property type="project" value="UniProtKB-KW"/>
</dbReference>
<dbReference type="GO" id="GO:0004673">
    <property type="term" value="F:protein histidine kinase activity"/>
    <property type="evidence" value="ECO:0007669"/>
    <property type="project" value="UniProtKB-EC"/>
</dbReference>
<dbReference type="CDD" id="cd16917">
    <property type="entry name" value="HATPase_UhpB-NarQ-NarX-like"/>
    <property type="match status" value="1"/>
</dbReference>
<keyword evidence="7" id="KW-0614">Plasmid</keyword>
<evidence type="ECO:0000256" key="4">
    <source>
        <dbReference type="ARBA" id="ARBA00022777"/>
    </source>
</evidence>
<feature type="transmembrane region" description="Helical" evidence="6">
    <location>
        <begin position="147"/>
        <end position="167"/>
    </location>
</feature>
<keyword evidence="6" id="KW-1133">Transmembrane helix</keyword>
<evidence type="ECO:0000256" key="5">
    <source>
        <dbReference type="ARBA" id="ARBA00023012"/>
    </source>
</evidence>
<dbReference type="Gene3D" id="3.30.565.10">
    <property type="entry name" value="Histidine kinase-like ATPase, C-terminal domain"/>
    <property type="match status" value="1"/>
</dbReference>
<feature type="transmembrane region" description="Helical" evidence="6">
    <location>
        <begin position="364"/>
        <end position="384"/>
    </location>
</feature>
<name>A0AAU8C6W2_9RHOB</name>
<feature type="transmembrane region" description="Helical" evidence="6">
    <location>
        <begin position="334"/>
        <end position="352"/>
    </location>
</feature>
<keyword evidence="6" id="KW-0472">Membrane</keyword>
<evidence type="ECO:0000256" key="1">
    <source>
        <dbReference type="ARBA" id="ARBA00000085"/>
    </source>
</evidence>
<accession>A0AAU8C6W2</accession>
<dbReference type="InterPro" id="IPR050482">
    <property type="entry name" value="Sensor_HK_TwoCompSys"/>
</dbReference>
<feature type="transmembrane region" description="Helical" evidence="6">
    <location>
        <begin position="270"/>
        <end position="288"/>
    </location>
</feature>
<proteinExistence type="predicted"/>
<keyword evidence="5" id="KW-0902">Two-component regulatory system</keyword>
<dbReference type="EC" id="2.7.13.3" evidence="2"/>
<feature type="transmembrane region" description="Helical" evidence="6">
    <location>
        <begin position="174"/>
        <end position="194"/>
    </location>
</feature>
<protein>
    <recommendedName>
        <fullName evidence="2">histidine kinase</fullName>
        <ecNumber evidence="2">2.7.13.3</ecNumber>
    </recommendedName>
</protein>
<dbReference type="InterPro" id="IPR036890">
    <property type="entry name" value="HATPase_C_sf"/>
</dbReference>
<feature type="transmembrane region" description="Helical" evidence="6">
    <location>
        <begin position="240"/>
        <end position="258"/>
    </location>
</feature>
<dbReference type="PANTHER" id="PTHR24421">
    <property type="entry name" value="NITRATE/NITRITE SENSOR PROTEIN NARX-RELATED"/>
    <property type="match status" value="1"/>
</dbReference>
<keyword evidence="4" id="KW-0418">Kinase</keyword>
<comment type="catalytic activity">
    <reaction evidence="1">
        <text>ATP + protein L-histidine = ADP + protein N-phospho-L-histidine.</text>
        <dbReference type="EC" id="2.7.13.3"/>
    </reaction>
</comment>
<organism evidence="7">
    <name type="scientific">Sulfitobacter sp. TCYB15</name>
    <dbReference type="NCBI Taxonomy" id="3229275"/>
    <lineage>
        <taxon>Bacteria</taxon>
        <taxon>Pseudomonadati</taxon>
        <taxon>Pseudomonadota</taxon>
        <taxon>Alphaproteobacteria</taxon>
        <taxon>Rhodobacterales</taxon>
        <taxon>Roseobacteraceae</taxon>
        <taxon>Sulfitobacter</taxon>
    </lineage>
</organism>
<evidence type="ECO:0000256" key="3">
    <source>
        <dbReference type="ARBA" id="ARBA00022679"/>
    </source>
</evidence>
<feature type="transmembrane region" description="Helical" evidence="6">
    <location>
        <begin position="390"/>
        <end position="407"/>
    </location>
</feature>
<keyword evidence="3" id="KW-0808">Transferase</keyword>
<evidence type="ECO:0000313" key="7">
    <source>
        <dbReference type="EMBL" id="XCF11789.1"/>
    </source>
</evidence>
<dbReference type="RefSeq" id="WP_353628413.1">
    <property type="nucleotide sequence ID" value="NZ_CP159194.1"/>
</dbReference>
<sequence length="722" mass="78738">MTRPHVAPGAVFALCVVLYLAAAAALTWVATAQPWLGLRLGVVGQSVVVTDIAQGSAMDREMIGKRLLSVSADNQPPIPVTPLDLIEEPDGISDQETLRRFFDRQDRLHDALRSGAVTLTFDQADGPESVSARVQESRPVSDLPMKFWTQIFVAFVGMFIGTWVVCLRPHEQAGWWFLLSGIGLALASSSAAIYSSRELALSLKAYSVACRVNPGGSLLFGIGMVTLFLSYPRRIVPKPVLWLPTLLIGACILLVLGPGWPDNLNNAPDFIAIIMVALLLVIAAQVAANRRDPAARAMLGWLGVSVAVGAGGFVLTSILPTLMGLAPVIEQSTAFLFFLIIYAGIALAVTRYRLFDLANWSYGILFYGLGVALLLGLDAALIYGLSVGRAPAFGIALAAICMVYLPLRDKVWVLLKRNREIPAEELYRRVTQIAHARDPEDKQRLLRKFWSDIFNPLRIKDQPASTTITALQDDGRILTLASIGNLPALSLELAGQGSRLFSSRDLARADAILSLLEASLSQHETYLQAVSAERLRINRDMHDNIGVLLLSALHTGPRERKDLLIRQTLADLRELISNPDQTDWDLRDLLADLRAEIITHFEAAHITVTWQADEITKGRISHRLAHALRAFLREGTSNILRHSGATEAKVQITLESDGLQLTLSDNGSGFDSSVASLGNGFRNLRNRFTQLQGAFSYSTGAKGTTLTAFLPLFSTQKEAAAE</sequence>
<evidence type="ECO:0000256" key="2">
    <source>
        <dbReference type="ARBA" id="ARBA00012438"/>
    </source>
</evidence>
<evidence type="ECO:0000256" key="6">
    <source>
        <dbReference type="SAM" id="Phobius"/>
    </source>
</evidence>
<feature type="transmembrane region" description="Helical" evidence="6">
    <location>
        <begin position="214"/>
        <end position="231"/>
    </location>
</feature>
<feature type="transmembrane region" description="Helical" evidence="6">
    <location>
        <begin position="300"/>
        <end position="322"/>
    </location>
</feature>